<keyword evidence="4" id="KW-0732">Signal</keyword>
<dbReference type="Pfam" id="PF13850">
    <property type="entry name" value="ERGIC_N"/>
    <property type="match status" value="1"/>
</dbReference>
<protein>
    <recommendedName>
        <fullName evidence="8">Thioredoxin domain-containing protein</fullName>
    </recommendedName>
</protein>
<evidence type="ECO:0000256" key="7">
    <source>
        <dbReference type="SAM" id="Phobius"/>
    </source>
</evidence>
<feature type="transmembrane region" description="Helical" evidence="7">
    <location>
        <begin position="506"/>
        <end position="528"/>
    </location>
</feature>
<comment type="caution">
    <text evidence="9">The sequence shown here is derived from an EMBL/GenBank/DDBJ whole genome shotgun (WGS) entry which is preliminary data.</text>
</comment>
<dbReference type="InterPro" id="IPR013766">
    <property type="entry name" value="Thioredoxin_domain"/>
</dbReference>
<keyword evidence="6 7" id="KW-0472">Membrane</keyword>
<dbReference type="Pfam" id="PF07970">
    <property type="entry name" value="COPIIcoated_ERV"/>
    <property type="match status" value="1"/>
</dbReference>
<reference evidence="9 10" key="1">
    <citation type="submission" date="2019-01" db="EMBL/GenBank/DDBJ databases">
        <title>Sequencing of cultivated peanut Arachis hypogaea provides insights into genome evolution and oil improvement.</title>
        <authorList>
            <person name="Chen X."/>
        </authorList>
    </citation>
    <scope>NUCLEOTIDE SEQUENCE [LARGE SCALE GENOMIC DNA]</scope>
    <source>
        <strain evidence="10">cv. Fuhuasheng</strain>
        <tissue evidence="9">Leaves</tissue>
    </source>
</reference>
<organism evidence="9 10">
    <name type="scientific">Arachis hypogaea</name>
    <name type="common">Peanut</name>
    <dbReference type="NCBI Taxonomy" id="3818"/>
    <lineage>
        <taxon>Eukaryota</taxon>
        <taxon>Viridiplantae</taxon>
        <taxon>Streptophyta</taxon>
        <taxon>Embryophyta</taxon>
        <taxon>Tracheophyta</taxon>
        <taxon>Spermatophyta</taxon>
        <taxon>Magnoliopsida</taxon>
        <taxon>eudicotyledons</taxon>
        <taxon>Gunneridae</taxon>
        <taxon>Pentapetalae</taxon>
        <taxon>rosids</taxon>
        <taxon>fabids</taxon>
        <taxon>Fabales</taxon>
        <taxon>Fabaceae</taxon>
        <taxon>Papilionoideae</taxon>
        <taxon>50 kb inversion clade</taxon>
        <taxon>dalbergioids sensu lato</taxon>
        <taxon>Dalbergieae</taxon>
        <taxon>Pterocarpus clade</taxon>
        <taxon>Arachis</taxon>
    </lineage>
</organism>
<dbReference type="PANTHER" id="PTHR10984:SF37">
    <property type="entry name" value="PROTEIN DISULFIDE-ISOMERASE 5-3"/>
    <property type="match status" value="1"/>
</dbReference>
<dbReference type="EMBL" id="SDMP01000013">
    <property type="protein sequence ID" value="RYR21283.1"/>
    <property type="molecule type" value="Genomic_DNA"/>
</dbReference>
<gene>
    <name evidence="9" type="ORF">Ahy_B03g066575</name>
</gene>
<dbReference type="InterPro" id="IPR012936">
    <property type="entry name" value="Erv_C"/>
</dbReference>
<comment type="subcellular location">
    <subcellularLocation>
        <location evidence="1">Membrane</location>
        <topology evidence="1">Single-pass membrane protein</topology>
    </subcellularLocation>
</comment>
<dbReference type="GO" id="GO:0016020">
    <property type="term" value="C:membrane"/>
    <property type="evidence" value="ECO:0007669"/>
    <property type="project" value="UniProtKB-SubCell"/>
</dbReference>
<keyword evidence="5 7" id="KW-1133">Transmembrane helix</keyword>
<dbReference type="SUPFAM" id="SSF52833">
    <property type="entry name" value="Thioredoxin-like"/>
    <property type="match status" value="1"/>
</dbReference>
<dbReference type="Gene3D" id="3.40.30.10">
    <property type="entry name" value="Glutaredoxin"/>
    <property type="match status" value="1"/>
</dbReference>
<dbReference type="InterPro" id="IPR039542">
    <property type="entry name" value="Erv_N"/>
</dbReference>
<dbReference type="InterPro" id="IPR036249">
    <property type="entry name" value="Thioredoxin-like_sf"/>
</dbReference>
<evidence type="ECO:0000313" key="9">
    <source>
        <dbReference type="EMBL" id="RYR21283.1"/>
    </source>
</evidence>
<evidence type="ECO:0000256" key="2">
    <source>
        <dbReference type="ARBA" id="ARBA00006347"/>
    </source>
</evidence>
<dbReference type="GO" id="GO:0030134">
    <property type="term" value="C:COPII-coated ER to Golgi transport vesicle"/>
    <property type="evidence" value="ECO:0007669"/>
    <property type="project" value="TreeGrafter"/>
</dbReference>
<name>A0A445A4A5_ARAHY</name>
<dbReference type="AlphaFoldDB" id="A0A445A4A5"/>
<proteinExistence type="inferred from homology"/>
<dbReference type="PROSITE" id="PS51352">
    <property type="entry name" value="THIOREDOXIN_2"/>
    <property type="match status" value="1"/>
</dbReference>
<dbReference type="GO" id="GO:0005783">
    <property type="term" value="C:endoplasmic reticulum"/>
    <property type="evidence" value="ECO:0007669"/>
    <property type="project" value="TreeGrafter"/>
</dbReference>
<dbReference type="CDD" id="cd02961">
    <property type="entry name" value="PDI_a_family"/>
    <property type="match status" value="1"/>
</dbReference>
<evidence type="ECO:0000313" key="10">
    <source>
        <dbReference type="Proteomes" id="UP000289738"/>
    </source>
</evidence>
<sequence length="544" mass="61219">MGLVVKLPSVFALESQSPSDPRKLLHAFITFWRPTPYRNCLPETVPWPVGPDIRKIPRDLTEASLSGAGLSIIAAFSMIFLFGMELNNYLTVSTSTSVIVDQSSDGDFLRIDFNISFPALSCEFASVDVKDVLGTNRLNITKTVRKFSIDSSLRPTGAEFHSGPVANAVRHDDEVDEEYVEGSFALTEQNFDKYVHQFPLTIVNFYAPWCSWCQRLKPSWEKAAKIMKERYDPEMDGRILVTKVDCTREGDLCRRNHIQGYPSIRIFRKGTDLSVTYPNMAAGVRVEASKTKRGKILPLPFHYSRKRNVEGKKRNNKNGDILMMESLVESLPKESQKLALEDKSNVAEKRPAPSAGGCRIEGYVRVKKVPGFLIVSARSESHSFDASQMNMSHVINHLSFGRKLTPRAMSDVKRLIPYIGSSHDRLNGRSFINPRVSEANVTIEHYIQIVKTEVITRKGYKLIEEYEYTAHSSLAHSVDIPVAKFHLELSPMQVLITESQRSFSHFITNVCAIIGGVFTVAGIIDSILHNTIKIMKKIEIGKNF</sequence>
<keyword evidence="10" id="KW-1185">Reference proteome</keyword>
<evidence type="ECO:0000256" key="4">
    <source>
        <dbReference type="ARBA" id="ARBA00022729"/>
    </source>
</evidence>
<comment type="similarity">
    <text evidence="2">Belongs to the protein disulfide isomerase family.</text>
</comment>
<dbReference type="PANTHER" id="PTHR10984">
    <property type="entry name" value="ENDOPLASMIC RETICULUM-GOLGI INTERMEDIATE COMPARTMENT PROTEIN"/>
    <property type="match status" value="1"/>
</dbReference>
<dbReference type="InterPro" id="IPR045888">
    <property type="entry name" value="Erv"/>
</dbReference>
<dbReference type="Pfam" id="PF00085">
    <property type="entry name" value="Thioredoxin"/>
    <property type="match status" value="1"/>
</dbReference>
<evidence type="ECO:0000256" key="5">
    <source>
        <dbReference type="ARBA" id="ARBA00022989"/>
    </source>
</evidence>
<evidence type="ECO:0000259" key="8">
    <source>
        <dbReference type="PROSITE" id="PS51352"/>
    </source>
</evidence>
<feature type="domain" description="Thioredoxin" evidence="8">
    <location>
        <begin position="154"/>
        <end position="301"/>
    </location>
</feature>
<dbReference type="Proteomes" id="UP000289738">
    <property type="component" value="Chromosome B03"/>
</dbReference>
<evidence type="ECO:0000256" key="3">
    <source>
        <dbReference type="ARBA" id="ARBA00022692"/>
    </source>
</evidence>
<dbReference type="FunFam" id="3.40.30.10:FF:000174">
    <property type="entry name" value="Protein disulfide-isomerase 5-4"/>
    <property type="match status" value="1"/>
</dbReference>
<evidence type="ECO:0000256" key="1">
    <source>
        <dbReference type="ARBA" id="ARBA00004167"/>
    </source>
</evidence>
<evidence type="ECO:0000256" key="6">
    <source>
        <dbReference type="ARBA" id="ARBA00023136"/>
    </source>
</evidence>
<dbReference type="STRING" id="3818.A0A445A4A5"/>
<keyword evidence="3 7" id="KW-0812">Transmembrane</keyword>
<accession>A0A445A4A5</accession>